<accession>A0ABV4UZ47</accession>
<dbReference type="NCBIfam" id="NF000472">
    <property type="entry name" value="vanY_AFMPt"/>
    <property type="match status" value="1"/>
</dbReference>
<feature type="signal peptide" evidence="1">
    <location>
        <begin position="1"/>
        <end position="18"/>
    </location>
</feature>
<sequence length="299" mass="33602">MKKWVFLLVMLLPLGCEAIQQEPQAANVEYSKEVDQAQEAAPQKKAPTKTQTKTQTKAQTIKVTKNQIYQGNLLLVNKQYPVHEEGVTADVVNLFRDKELSQGYVVLDKTIRLSKGVAQKFQTMVNAASKEGVSAFMISSGYRDNKEQAQLYKSMGADYALPAGHSEHNLGLSLDIGSTQTEMNRAPEGKWLQKNAWAYGFILRYPKDKTEITGIQYEPWHFRYVGLPHSAIMQEKNFTLEQYLDYLKEQETVSTTIEGKSYEVSYYPVSGNTSIPVPVGRSYELSGNNMDGVIVTLLP</sequence>
<feature type="chain" id="PRO_5046200884" evidence="1">
    <location>
        <begin position="19"/>
        <end position="299"/>
    </location>
</feature>
<keyword evidence="3" id="KW-0121">Carboxypeptidase</keyword>
<dbReference type="PANTHER" id="PTHR34385:SF1">
    <property type="entry name" value="PEPTIDOGLYCAN L-ALANYL-D-GLUTAMATE ENDOPEPTIDASE CWLK"/>
    <property type="match status" value="1"/>
</dbReference>
<dbReference type="SUPFAM" id="SSF55166">
    <property type="entry name" value="Hedgehog/DD-peptidase"/>
    <property type="match status" value="1"/>
</dbReference>
<reference evidence="3 4" key="1">
    <citation type="submission" date="2024-09" db="EMBL/GenBank/DDBJ databases">
        <authorList>
            <person name="Makale K.P.P."/>
            <person name="Makhzoum A."/>
            <person name="Rantong G."/>
            <person name="Rahube T.O."/>
        </authorList>
    </citation>
    <scope>NUCLEOTIDE SEQUENCE [LARGE SCALE GENOMIC DNA]</scope>
    <source>
        <strain evidence="3 4">KM_D13</strain>
    </source>
</reference>
<keyword evidence="1" id="KW-0732">Signal</keyword>
<evidence type="ECO:0000313" key="4">
    <source>
        <dbReference type="Proteomes" id="UP001575622"/>
    </source>
</evidence>
<dbReference type="RefSeq" id="WP_373951482.1">
    <property type="nucleotide sequence ID" value="NZ_JBHDLN010000005.1"/>
</dbReference>
<evidence type="ECO:0000256" key="1">
    <source>
        <dbReference type="SAM" id="SignalP"/>
    </source>
</evidence>
<dbReference type="Pfam" id="PF02557">
    <property type="entry name" value="VanY"/>
    <property type="match status" value="1"/>
</dbReference>
<dbReference type="InterPro" id="IPR009045">
    <property type="entry name" value="Zn_M74/Hedgehog-like"/>
</dbReference>
<dbReference type="InterPro" id="IPR052179">
    <property type="entry name" value="DD-CPase-like"/>
</dbReference>
<dbReference type="InterPro" id="IPR003709">
    <property type="entry name" value="VanY-like_core_dom"/>
</dbReference>
<name>A0ABV4UZ47_9BACL</name>
<dbReference type="PANTHER" id="PTHR34385">
    <property type="entry name" value="D-ALANYL-D-ALANINE CARBOXYPEPTIDASE"/>
    <property type="match status" value="1"/>
</dbReference>
<evidence type="ECO:0000259" key="2">
    <source>
        <dbReference type="Pfam" id="PF02557"/>
    </source>
</evidence>
<keyword evidence="4" id="KW-1185">Reference proteome</keyword>
<dbReference type="CDD" id="cd14852">
    <property type="entry name" value="LD-carboxypeptidase"/>
    <property type="match status" value="1"/>
</dbReference>
<protein>
    <submittedName>
        <fullName evidence="3">VanY-A/VanY-F/VanY-M family D-Ala-D-Ala carboxypeptidase</fullName>
    </submittedName>
</protein>
<dbReference type="GO" id="GO:0004180">
    <property type="term" value="F:carboxypeptidase activity"/>
    <property type="evidence" value="ECO:0007669"/>
    <property type="project" value="UniProtKB-KW"/>
</dbReference>
<proteinExistence type="predicted"/>
<keyword evidence="3" id="KW-0378">Hydrolase</keyword>
<comment type="caution">
    <text evidence="3">The sequence shown here is derived from an EMBL/GenBank/DDBJ whole genome shotgun (WGS) entry which is preliminary data.</text>
</comment>
<evidence type="ECO:0000313" key="3">
    <source>
        <dbReference type="EMBL" id="MFB0843083.1"/>
    </source>
</evidence>
<dbReference type="Proteomes" id="UP001575622">
    <property type="component" value="Unassembled WGS sequence"/>
</dbReference>
<dbReference type="EMBL" id="JBHDLN010000005">
    <property type="protein sequence ID" value="MFB0843083.1"/>
    <property type="molecule type" value="Genomic_DNA"/>
</dbReference>
<keyword evidence="3" id="KW-0645">Protease</keyword>
<organism evidence="3 4">
    <name type="scientific">Paenibacillus oleatilyticus</name>
    <dbReference type="NCBI Taxonomy" id="2594886"/>
    <lineage>
        <taxon>Bacteria</taxon>
        <taxon>Bacillati</taxon>
        <taxon>Bacillota</taxon>
        <taxon>Bacilli</taxon>
        <taxon>Bacillales</taxon>
        <taxon>Paenibacillaceae</taxon>
        <taxon>Paenibacillus</taxon>
    </lineage>
</organism>
<gene>
    <name evidence="3" type="primary">vanY</name>
    <name evidence="3" type="ORF">ACEU3E_12950</name>
</gene>
<dbReference type="Gene3D" id="3.30.200.180">
    <property type="match status" value="1"/>
</dbReference>
<feature type="domain" description="D-alanyl-D-alanine carboxypeptidase-like core" evidence="2">
    <location>
        <begin position="111"/>
        <end position="226"/>
    </location>
</feature>
<dbReference type="Gene3D" id="3.30.1380.10">
    <property type="match status" value="1"/>
</dbReference>
<dbReference type="InterPro" id="IPR058193">
    <property type="entry name" value="VanY/YodJ_core_dom"/>
</dbReference>